<dbReference type="KEGG" id="prn:BW723_08110"/>
<accession>A0A1B8U709</accession>
<proteinExistence type="predicted"/>
<dbReference type="Proteomes" id="UP000092612">
    <property type="component" value="Unassembled WGS sequence"/>
</dbReference>
<keyword evidence="2" id="KW-1185">Reference proteome</keyword>
<name>A0A1B8U709_9FLAO</name>
<protein>
    <submittedName>
        <fullName evidence="1">Uncharacterized protein</fullName>
    </submittedName>
</protein>
<dbReference type="OrthoDB" id="1454177at2"/>
<evidence type="ECO:0000313" key="2">
    <source>
        <dbReference type="Proteomes" id="UP000092612"/>
    </source>
</evidence>
<evidence type="ECO:0000313" key="1">
    <source>
        <dbReference type="EMBL" id="OBY67617.1"/>
    </source>
</evidence>
<dbReference type="RefSeq" id="WP_068356290.1">
    <property type="nucleotide sequence ID" value="NZ_CP019337.1"/>
</dbReference>
<gene>
    <name evidence="1" type="ORF">LPB301_01380</name>
</gene>
<dbReference type="STRING" id="996801.BW723_08110"/>
<sequence length="151" mass="18631">MTKEEKQIELIKFRKLTLATLDYYEEFYTIENIISDRDCLLWKKEIELHFKRGRLTKLKQWFRDFTEMPIETKDFKFNTYLKEKTNYDIDIFKSFYNRIDKILERGKITTNNQFYDVMSILNDVSQENKYKKEDILKLDSIVFEFENKNIK</sequence>
<comment type="caution">
    <text evidence="1">The sequence shown here is derived from an EMBL/GenBank/DDBJ whole genome shotgun (WGS) entry which is preliminary data.</text>
</comment>
<dbReference type="AlphaFoldDB" id="A0A1B8U709"/>
<organism evidence="1 2">
    <name type="scientific">Polaribacter reichenbachii</name>
    <dbReference type="NCBI Taxonomy" id="996801"/>
    <lineage>
        <taxon>Bacteria</taxon>
        <taxon>Pseudomonadati</taxon>
        <taxon>Bacteroidota</taxon>
        <taxon>Flavobacteriia</taxon>
        <taxon>Flavobacteriales</taxon>
        <taxon>Flavobacteriaceae</taxon>
    </lineage>
</organism>
<reference evidence="2" key="1">
    <citation type="submission" date="2016-02" db="EMBL/GenBank/DDBJ databases">
        <title>Paenibacillus sp. LPB0068, isolated from Crassostrea gigas.</title>
        <authorList>
            <person name="Shin S.-K."/>
            <person name="Yi H."/>
        </authorList>
    </citation>
    <scope>NUCLEOTIDE SEQUENCE [LARGE SCALE GENOMIC DNA]</scope>
    <source>
        <strain evidence="2">KCTC 23969</strain>
    </source>
</reference>
<dbReference type="EMBL" id="LSFL01000003">
    <property type="protein sequence ID" value="OBY67617.1"/>
    <property type="molecule type" value="Genomic_DNA"/>
</dbReference>